<reference evidence="3 6" key="1">
    <citation type="submission" date="2021-01" db="EMBL/GenBank/DDBJ databases">
        <title>Diatom-associated Roseobacters Show Island Model of Population Structure.</title>
        <authorList>
            <person name="Qu L."/>
            <person name="Feng X."/>
            <person name="Chen Y."/>
            <person name="Li L."/>
            <person name="Wang X."/>
            <person name="Hu Z."/>
            <person name="Wang H."/>
            <person name="Luo H."/>
        </authorList>
    </citation>
    <scope>NUCLEOTIDE SEQUENCE</scope>
    <source>
        <strain evidence="4 6">CC28-63</strain>
        <strain evidence="3">CC28-69</strain>
    </source>
</reference>
<evidence type="ECO:0000313" key="4">
    <source>
        <dbReference type="EMBL" id="MBM2415937.1"/>
    </source>
</evidence>
<dbReference type="Proteomes" id="UP000809440">
    <property type="component" value="Unassembled WGS sequence"/>
</dbReference>
<sequence length="578" mass="65550">MSEESSKPTNRSLFDWLGFRRDMDWNVAKPLGRAFGSILAIAIPLLFFGSIIAAAFVLWGTIRDIGSGASSGPNLGAGAMIAALLGAPFIIWGTYLRQRAVEFQKEGLLTDRINKAVEMLGADKTWLQYTMDEAGNPVQVERTVPNIEVRIGGLLSLERIAQDSVRYDEGRDHVRVMEILCAYVRENAPASEARNFPLIDWEPLSDDATQEQRDSQEKWRLVRFGRPYECNAEQWALSLPKPRQDISIALRVIGRRNNGQKITETQWTEAIILDEENYKTKPFERPKKINKRITSRTEIIELQSKISQWKKSKITSFIFKIDLRNTNLQGADLSELDFESAIFLMSRLEGANLIGTNLKYCMLNFTHLDGARLQKADLQGADLFGARLEAARMEEANLQCSNLNNAYIDGADLRSTDLTGADLAGASLEWSLISKSKLQGANFRNARMEGATLYDSVLDFSNLEETRLRRSSLFKASMKHCYLHNTRIEYSDMKLTDTEGLSFKGLDLREVNISQQQLVQCFGDISVLLPAHLKRPKYWPGWNLPPFVDDGFKYQWQMWRTDPANYTPPPKPDNNPET</sequence>
<dbReference type="Pfam" id="PF00805">
    <property type="entry name" value="Pentapeptide"/>
    <property type="match status" value="3"/>
</dbReference>
<gene>
    <name evidence="3" type="ORF">JQX41_03065</name>
    <name evidence="4" type="ORF">JQX48_03065</name>
</gene>
<dbReference type="AlphaFoldDB" id="A0A9Q2RYM4"/>
<dbReference type="OrthoDB" id="7837851at2"/>
<dbReference type="PANTHER" id="PTHR47485">
    <property type="entry name" value="THYLAKOID LUMENAL 17.4 KDA PROTEIN, CHLOROPLASTIC"/>
    <property type="match status" value="1"/>
</dbReference>
<evidence type="ECO:0000313" key="6">
    <source>
        <dbReference type="Proteomes" id="UP000809440"/>
    </source>
</evidence>
<dbReference type="PANTHER" id="PTHR47485:SF1">
    <property type="entry name" value="THYLAKOID LUMENAL 17.4 KDA PROTEIN, CHLOROPLASTIC"/>
    <property type="match status" value="1"/>
</dbReference>
<dbReference type="InterPro" id="IPR001646">
    <property type="entry name" value="5peptide_repeat"/>
</dbReference>
<dbReference type="GeneID" id="62641083"/>
<dbReference type="Gene3D" id="2.160.20.80">
    <property type="entry name" value="E3 ubiquitin-protein ligase SopA"/>
    <property type="match status" value="1"/>
</dbReference>
<keyword evidence="2" id="KW-0472">Membrane</keyword>
<feature type="transmembrane region" description="Helical" evidence="2">
    <location>
        <begin position="74"/>
        <end position="95"/>
    </location>
</feature>
<dbReference type="RefSeq" id="WP_085629332.1">
    <property type="nucleotide sequence ID" value="NZ_JAFBWU010000002.1"/>
</dbReference>
<proteinExistence type="predicted"/>
<organism evidence="3 5">
    <name type="scientific">Marivita cryptomonadis</name>
    <dbReference type="NCBI Taxonomy" id="505252"/>
    <lineage>
        <taxon>Bacteria</taxon>
        <taxon>Pseudomonadati</taxon>
        <taxon>Pseudomonadota</taxon>
        <taxon>Alphaproteobacteria</taxon>
        <taxon>Rhodobacterales</taxon>
        <taxon>Roseobacteraceae</taxon>
        <taxon>Marivita</taxon>
    </lineage>
</organism>
<name>A0A9Q2RYM4_9RHOB</name>
<keyword evidence="6" id="KW-1185">Reference proteome</keyword>
<comment type="caution">
    <text evidence="3">The sequence shown here is derived from an EMBL/GenBank/DDBJ whole genome shotgun (WGS) entry which is preliminary data.</text>
</comment>
<dbReference type="EMBL" id="JAFBXF010000002">
    <property type="protein sequence ID" value="MBM2415937.1"/>
    <property type="molecule type" value="Genomic_DNA"/>
</dbReference>
<dbReference type="Proteomes" id="UP000755667">
    <property type="component" value="Unassembled WGS sequence"/>
</dbReference>
<evidence type="ECO:0000313" key="3">
    <source>
        <dbReference type="EMBL" id="MBM2411270.1"/>
    </source>
</evidence>
<accession>A0A9Q2RYM4</accession>
<dbReference type="SUPFAM" id="SSF141571">
    <property type="entry name" value="Pentapeptide repeat-like"/>
    <property type="match status" value="2"/>
</dbReference>
<keyword evidence="2" id="KW-0812">Transmembrane</keyword>
<keyword evidence="2" id="KW-1133">Transmembrane helix</keyword>
<feature type="transmembrane region" description="Helical" evidence="2">
    <location>
        <begin position="34"/>
        <end position="62"/>
    </location>
</feature>
<dbReference type="EMBL" id="JAFBXE010000002">
    <property type="protein sequence ID" value="MBM2411270.1"/>
    <property type="molecule type" value="Genomic_DNA"/>
</dbReference>
<evidence type="ECO:0000313" key="5">
    <source>
        <dbReference type="Proteomes" id="UP000755667"/>
    </source>
</evidence>
<evidence type="ECO:0000256" key="2">
    <source>
        <dbReference type="SAM" id="Phobius"/>
    </source>
</evidence>
<keyword evidence="1" id="KW-0677">Repeat</keyword>
<protein>
    <submittedName>
        <fullName evidence="3">Pentapeptide repeat-containing protein</fullName>
    </submittedName>
</protein>
<evidence type="ECO:0000256" key="1">
    <source>
        <dbReference type="ARBA" id="ARBA00022737"/>
    </source>
</evidence>